<dbReference type="EMBL" id="MU003535">
    <property type="protein sequence ID" value="KAF2464552.1"/>
    <property type="molecule type" value="Genomic_DNA"/>
</dbReference>
<comment type="caution">
    <text evidence="1">The sequence shown here is derived from an EMBL/GenBank/DDBJ whole genome shotgun (WGS) entry which is preliminary data.</text>
</comment>
<sequence length="112" mass="12871">MALRTDFFEECTPGYYNSEGKTSKFGAKNATYAGGSPAFLKMLTYWREKGNLAGLGVRYFPKVKDKKVRTRNLTSRYDDLQEKEQAEIFDLLKRQKDKMAKLLRKSAEAKSV</sequence>
<keyword evidence="2" id="KW-1185">Reference proteome</keyword>
<name>A0ACB6QCB6_9PLEO</name>
<gene>
    <name evidence="1" type="ORF">BDR25DRAFT_319079</name>
</gene>
<protein>
    <submittedName>
        <fullName evidence="1">Uncharacterized protein</fullName>
    </submittedName>
</protein>
<accession>A0ACB6QCB6</accession>
<reference evidence="1" key="1">
    <citation type="journal article" date="2020" name="Stud. Mycol.">
        <title>101 Dothideomycetes genomes: a test case for predicting lifestyles and emergence of pathogens.</title>
        <authorList>
            <person name="Haridas S."/>
            <person name="Albert R."/>
            <person name="Binder M."/>
            <person name="Bloem J."/>
            <person name="Labutti K."/>
            <person name="Salamov A."/>
            <person name="Andreopoulos B."/>
            <person name="Baker S."/>
            <person name="Barry K."/>
            <person name="Bills G."/>
            <person name="Bluhm B."/>
            <person name="Cannon C."/>
            <person name="Castanera R."/>
            <person name="Culley D."/>
            <person name="Daum C."/>
            <person name="Ezra D."/>
            <person name="Gonzalez J."/>
            <person name="Henrissat B."/>
            <person name="Kuo A."/>
            <person name="Liang C."/>
            <person name="Lipzen A."/>
            <person name="Lutzoni F."/>
            <person name="Magnuson J."/>
            <person name="Mondo S."/>
            <person name="Nolan M."/>
            <person name="Ohm R."/>
            <person name="Pangilinan J."/>
            <person name="Park H.-J."/>
            <person name="Ramirez L."/>
            <person name="Alfaro M."/>
            <person name="Sun H."/>
            <person name="Tritt A."/>
            <person name="Yoshinaga Y."/>
            <person name="Zwiers L.-H."/>
            <person name="Turgeon B."/>
            <person name="Goodwin S."/>
            <person name="Spatafora J."/>
            <person name="Crous P."/>
            <person name="Grigoriev I."/>
        </authorList>
    </citation>
    <scope>NUCLEOTIDE SEQUENCE</scope>
    <source>
        <strain evidence="1">ATCC 200398</strain>
    </source>
</reference>
<organism evidence="1 2">
    <name type="scientific">Lindgomyces ingoldianus</name>
    <dbReference type="NCBI Taxonomy" id="673940"/>
    <lineage>
        <taxon>Eukaryota</taxon>
        <taxon>Fungi</taxon>
        <taxon>Dikarya</taxon>
        <taxon>Ascomycota</taxon>
        <taxon>Pezizomycotina</taxon>
        <taxon>Dothideomycetes</taxon>
        <taxon>Pleosporomycetidae</taxon>
        <taxon>Pleosporales</taxon>
        <taxon>Lindgomycetaceae</taxon>
        <taxon>Lindgomyces</taxon>
    </lineage>
</organism>
<evidence type="ECO:0000313" key="2">
    <source>
        <dbReference type="Proteomes" id="UP000799755"/>
    </source>
</evidence>
<dbReference type="Proteomes" id="UP000799755">
    <property type="component" value="Unassembled WGS sequence"/>
</dbReference>
<proteinExistence type="predicted"/>
<evidence type="ECO:0000313" key="1">
    <source>
        <dbReference type="EMBL" id="KAF2464552.1"/>
    </source>
</evidence>